<feature type="compositionally biased region" description="Polar residues" evidence="1">
    <location>
        <begin position="54"/>
        <end position="77"/>
    </location>
</feature>
<dbReference type="EMBL" id="LIAE01010275">
    <property type="protein sequence ID" value="PAV64156.1"/>
    <property type="molecule type" value="Genomic_DNA"/>
</dbReference>
<protein>
    <submittedName>
        <fullName evidence="2">Uncharacterized protein</fullName>
    </submittedName>
</protein>
<keyword evidence="3" id="KW-1185">Reference proteome</keyword>
<evidence type="ECO:0000256" key="1">
    <source>
        <dbReference type="SAM" id="MobiDB-lite"/>
    </source>
</evidence>
<comment type="caution">
    <text evidence="2">The sequence shown here is derived from an EMBL/GenBank/DDBJ whole genome shotgun (WGS) entry which is preliminary data.</text>
</comment>
<name>A0A2A2JQU9_9BILA</name>
<dbReference type="AlphaFoldDB" id="A0A2A2JQU9"/>
<evidence type="ECO:0000313" key="2">
    <source>
        <dbReference type="EMBL" id="PAV64156.1"/>
    </source>
</evidence>
<proteinExistence type="predicted"/>
<organism evidence="2 3">
    <name type="scientific">Diploscapter pachys</name>
    <dbReference type="NCBI Taxonomy" id="2018661"/>
    <lineage>
        <taxon>Eukaryota</taxon>
        <taxon>Metazoa</taxon>
        <taxon>Ecdysozoa</taxon>
        <taxon>Nematoda</taxon>
        <taxon>Chromadorea</taxon>
        <taxon>Rhabditida</taxon>
        <taxon>Rhabditina</taxon>
        <taxon>Rhabditomorpha</taxon>
        <taxon>Rhabditoidea</taxon>
        <taxon>Rhabditidae</taxon>
        <taxon>Diploscapter</taxon>
    </lineage>
</organism>
<reference evidence="2 3" key="1">
    <citation type="journal article" date="2017" name="Curr. Biol.">
        <title>Genome architecture and evolution of a unichromosomal asexual nematode.</title>
        <authorList>
            <person name="Fradin H."/>
            <person name="Zegar C."/>
            <person name="Gutwein M."/>
            <person name="Lucas J."/>
            <person name="Kovtun M."/>
            <person name="Corcoran D."/>
            <person name="Baugh L.R."/>
            <person name="Kiontke K."/>
            <person name="Gunsalus K."/>
            <person name="Fitch D.H."/>
            <person name="Piano F."/>
        </authorList>
    </citation>
    <scope>NUCLEOTIDE SEQUENCE [LARGE SCALE GENOMIC DNA]</scope>
    <source>
        <strain evidence="2">PF1309</strain>
    </source>
</reference>
<gene>
    <name evidence="2" type="ORF">WR25_01493</name>
</gene>
<feature type="region of interest" description="Disordered" evidence="1">
    <location>
        <begin position="1"/>
        <end position="114"/>
    </location>
</feature>
<accession>A0A2A2JQU9</accession>
<evidence type="ECO:0000313" key="3">
    <source>
        <dbReference type="Proteomes" id="UP000218231"/>
    </source>
</evidence>
<sequence>MSSPSDPEYLAIPIASAPPLPPRRERNVDDYCTPRNSFNPDLLNQNNSRLSLSDRQSPVPRTNTYDRSSYLSHNSDFVQLPSMPRKHSFSTPPRPNSHLPVDYRSNTLPHTRDHPYQQTDVNVLAHLIQSRQEELISSNRKW</sequence>
<dbReference type="Proteomes" id="UP000218231">
    <property type="component" value="Unassembled WGS sequence"/>
</dbReference>
<feature type="compositionally biased region" description="Low complexity" evidence="1">
    <location>
        <begin position="42"/>
        <end position="53"/>
    </location>
</feature>